<dbReference type="RefSeq" id="WP_207367612.1">
    <property type="nucleotide sequence ID" value="NZ_JAFMYV010000027.1"/>
</dbReference>
<proteinExistence type="predicted"/>
<evidence type="ECO:0000313" key="2">
    <source>
        <dbReference type="Proteomes" id="UP000664034"/>
    </source>
</evidence>
<reference evidence="1" key="1">
    <citation type="submission" date="2021-03" db="EMBL/GenBank/DDBJ databases">
        <title>Fibrella sp. HMF5335 genome sequencing and assembly.</title>
        <authorList>
            <person name="Kang H."/>
            <person name="Kim H."/>
            <person name="Bae S."/>
            <person name="Joh K."/>
        </authorList>
    </citation>
    <scope>NUCLEOTIDE SEQUENCE</scope>
    <source>
        <strain evidence="1">HMF5335</strain>
    </source>
</reference>
<name>A0A939GKN7_9BACT</name>
<keyword evidence="2" id="KW-1185">Reference proteome</keyword>
<sequence>MRTSYLLTAIIISLLSCQQEPEPYAIPEKGGWYVLQSPTNQPIYAVLGNIDSTLLLSTLSNEIYYTTDKGKSWQMATFNQPNPEGIMGFAARKDTIWAMTSARGGEDGTFTFFDNPVFYSLDSGRSWKHKYRIGEIRTRYKVATSPSGIQYTVEESSTPYAKDPQNALLQETTGIAATDGRLLPLPDRHQTKGLYLDSQQRLYVCNSAPVCGPKNDAKFCGTDENSRYRGVLYISKQPQP</sequence>
<dbReference type="SUPFAM" id="SSF110296">
    <property type="entry name" value="Oligoxyloglucan reducing end-specific cellobiohydrolase"/>
    <property type="match status" value="1"/>
</dbReference>
<comment type="caution">
    <text evidence="1">The sequence shown here is derived from an EMBL/GenBank/DDBJ whole genome shotgun (WGS) entry which is preliminary data.</text>
</comment>
<dbReference type="PROSITE" id="PS51257">
    <property type="entry name" value="PROKAR_LIPOPROTEIN"/>
    <property type="match status" value="1"/>
</dbReference>
<accession>A0A939GKN7</accession>
<dbReference type="Proteomes" id="UP000664034">
    <property type="component" value="Unassembled WGS sequence"/>
</dbReference>
<protein>
    <submittedName>
        <fullName evidence="1">Uncharacterized protein</fullName>
    </submittedName>
</protein>
<evidence type="ECO:0000313" key="1">
    <source>
        <dbReference type="EMBL" id="MBO0940081.1"/>
    </source>
</evidence>
<organism evidence="1 2">
    <name type="scientific">Fibrella rubiginis</name>
    <dbReference type="NCBI Taxonomy" id="2817060"/>
    <lineage>
        <taxon>Bacteria</taxon>
        <taxon>Pseudomonadati</taxon>
        <taxon>Bacteroidota</taxon>
        <taxon>Cytophagia</taxon>
        <taxon>Cytophagales</taxon>
        <taxon>Spirosomataceae</taxon>
        <taxon>Fibrella</taxon>
    </lineage>
</organism>
<dbReference type="EMBL" id="JAFMYV010000027">
    <property type="protein sequence ID" value="MBO0940081.1"/>
    <property type="molecule type" value="Genomic_DNA"/>
</dbReference>
<dbReference type="AlphaFoldDB" id="A0A939GKN7"/>
<gene>
    <name evidence="1" type="ORF">J2I47_26285</name>
</gene>
<dbReference type="InterPro" id="IPR015943">
    <property type="entry name" value="WD40/YVTN_repeat-like_dom_sf"/>
</dbReference>
<dbReference type="Gene3D" id="2.130.10.10">
    <property type="entry name" value="YVTN repeat-like/Quinoprotein amine dehydrogenase"/>
    <property type="match status" value="1"/>
</dbReference>